<sequence length="394" mass="43728">MQRFNIPGMAFVLANEEGIVYAKGYGLNEFGGTQRVNSQTNFKIGSISKVFTSLAIMQLRDQGLVELDLPIKQYLPWFATKDASLSDRITVRDLLHHTSGLPGRLNAHDIKGSDMNLVSSQLEHKLQNVRLVAPPGEKYEYTNMNYDLLQLIAEQVTNLPFPDYMSQKVFHPLGMSRTVFATGNQSSNSATGHRYIWGDIHPFHEKLSFATLGSAGLSTNAEDLGKYISFLLSSSAKGNNPVLHSASLTEMHHAAIFDESIGHGFGWDITGNTIEKNGGLPGFSALFTIIVLLMWLPTIVLRLRKKASYSFKKPNLFIILICWVLNGLILTGVLYYIFYLVPYESGVPSLDRLTIAPDFVNGLIILSVSYLAFSISLVCRSLLQRTATISDSRK</sequence>
<keyword evidence="1" id="KW-0812">Transmembrane</keyword>
<dbReference type="EMBL" id="BORT01000016">
    <property type="protein sequence ID" value="GIO48766.1"/>
    <property type="molecule type" value="Genomic_DNA"/>
</dbReference>
<evidence type="ECO:0000313" key="3">
    <source>
        <dbReference type="EMBL" id="GIO48766.1"/>
    </source>
</evidence>
<reference evidence="3 4" key="1">
    <citation type="submission" date="2021-03" db="EMBL/GenBank/DDBJ databases">
        <title>Antimicrobial resistance genes in bacteria isolated from Japanese honey, and their potential for conferring macrolide and lincosamide resistance in the American foulbrood pathogen Paenibacillus larvae.</title>
        <authorList>
            <person name="Okamoto M."/>
            <person name="Kumagai M."/>
            <person name="Kanamori H."/>
            <person name="Takamatsu D."/>
        </authorList>
    </citation>
    <scope>NUCLEOTIDE SEQUENCE [LARGE SCALE GENOMIC DNA]</scope>
    <source>
        <strain evidence="3 4">J34TS1</strain>
    </source>
</reference>
<dbReference type="InterPro" id="IPR050491">
    <property type="entry name" value="AmpC-like"/>
</dbReference>
<feature type="domain" description="Beta-lactamase-related" evidence="2">
    <location>
        <begin position="5"/>
        <end position="289"/>
    </location>
</feature>
<dbReference type="InterPro" id="IPR001466">
    <property type="entry name" value="Beta-lactam-related"/>
</dbReference>
<keyword evidence="4" id="KW-1185">Reference proteome</keyword>
<dbReference type="Pfam" id="PF00144">
    <property type="entry name" value="Beta-lactamase"/>
    <property type="match status" value="1"/>
</dbReference>
<feature type="transmembrane region" description="Helical" evidence="1">
    <location>
        <begin position="359"/>
        <end position="383"/>
    </location>
</feature>
<comment type="caution">
    <text evidence="3">The sequence shown here is derived from an EMBL/GenBank/DDBJ whole genome shotgun (WGS) entry which is preliminary data.</text>
</comment>
<dbReference type="Gene3D" id="3.40.710.10">
    <property type="entry name" value="DD-peptidase/beta-lactamase superfamily"/>
    <property type="match status" value="1"/>
</dbReference>
<keyword evidence="1" id="KW-1133">Transmembrane helix</keyword>
<evidence type="ECO:0000259" key="2">
    <source>
        <dbReference type="Pfam" id="PF00144"/>
    </source>
</evidence>
<gene>
    <name evidence="3" type="ORF">J34TS1_35310</name>
</gene>
<dbReference type="Proteomes" id="UP000682811">
    <property type="component" value="Unassembled WGS sequence"/>
</dbReference>
<protein>
    <recommendedName>
        <fullName evidence="2">Beta-lactamase-related domain-containing protein</fullName>
    </recommendedName>
</protein>
<dbReference type="PANTHER" id="PTHR46825:SF9">
    <property type="entry name" value="BETA-LACTAMASE-RELATED DOMAIN-CONTAINING PROTEIN"/>
    <property type="match status" value="1"/>
</dbReference>
<name>A0A919YDM6_9BACL</name>
<evidence type="ECO:0000313" key="4">
    <source>
        <dbReference type="Proteomes" id="UP000682811"/>
    </source>
</evidence>
<dbReference type="SUPFAM" id="SSF56601">
    <property type="entry name" value="beta-lactamase/transpeptidase-like"/>
    <property type="match status" value="1"/>
</dbReference>
<accession>A0A919YDM6</accession>
<dbReference type="InterPro" id="IPR012338">
    <property type="entry name" value="Beta-lactam/transpept-like"/>
</dbReference>
<dbReference type="PANTHER" id="PTHR46825">
    <property type="entry name" value="D-ALANYL-D-ALANINE-CARBOXYPEPTIDASE/ENDOPEPTIDASE AMPH"/>
    <property type="match status" value="1"/>
</dbReference>
<feature type="transmembrane region" description="Helical" evidence="1">
    <location>
        <begin position="315"/>
        <end position="339"/>
    </location>
</feature>
<feature type="transmembrane region" description="Helical" evidence="1">
    <location>
        <begin position="282"/>
        <end position="303"/>
    </location>
</feature>
<proteinExistence type="predicted"/>
<organism evidence="3 4">
    <name type="scientific">Paenibacillus azoreducens</name>
    <dbReference type="NCBI Taxonomy" id="116718"/>
    <lineage>
        <taxon>Bacteria</taxon>
        <taxon>Bacillati</taxon>
        <taxon>Bacillota</taxon>
        <taxon>Bacilli</taxon>
        <taxon>Bacillales</taxon>
        <taxon>Paenibacillaceae</taxon>
        <taxon>Paenibacillus</taxon>
    </lineage>
</organism>
<keyword evidence="1" id="KW-0472">Membrane</keyword>
<evidence type="ECO:0000256" key="1">
    <source>
        <dbReference type="SAM" id="Phobius"/>
    </source>
</evidence>
<dbReference type="AlphaFoldDB" id="A0A919YDM6"/>